<evidence type="ECO:0000313" key="3">
    <source>
        <dbReference type="Proteomes" id="UP001529510"/>
    </source>
</evidence>
<proteinExistence type="predicted"/>
<dbReference type="AlphaFoldDB" id="A0ABD0QYL2"/>
<dbReference type="SUPFAM" id="SSF46934">
    <property type="entry name" value="UBA-like"/>
    <property type="match status" value="1"/>
</dbReference>
<keyword evidence="3" id="KW-1185">Reference proteome</keyword>
<dbReference type="Proteomes" id="UP001529510">
    <property type="component" value="Unassembled WGS sequence"/>
</dbReference>
<reference evidence="2 3" key="1">
    <citation type="submission" date="2024-05" db="EMBL/GenBank/DDBJ databases">
        <title>Genome sequencing and assembly of Indian major carp, Cirrhinus mrigala (Hamilton, 1822).</title>
        <authorList>
            <person name="Mohindra V."/>
            <person name="Chowdhury L.M."/>
            <person name="Lal K."/>
            <person name="Jena J.K."/>
        </authorList>
    </citation>
    <scope>NUCLEOTIDE SEQUENCE [LARGE SCALE GENOMIC DNA]</scope>
    <source>
        <strain evidence="2">CM1030</strain>
        <tissue evidence="2">Blood</tissue>
    </source>
</reference>
<feature type="non-terminal residue" evidence="2">
    <location>
        <position position="1"/>
    </location>
</feature>
<feature type="compositionally biased region" description="Basic residues" evidence="1">
    <location>
        <begin position="24"/>
        <end position="33"/>
    </location>
</feature>
<name>A0ABD0QYL2_CIRMR</name>
<feature type="region of interest" description="Disordered" evidence="1">
    <location>
        <begin position="1"/>
        <end position="38"/>
    </location>
</feature>
<comment type="caution">
    <text evidence="2">The sequence shown here is derived from an EMBL/GenBank/DDBJ whole genome shotgun (WGS) entry which is preliminary data.</text>
</comment>
<accession>A0ABD0QYL2</accession>
<evidence type="ECO:0008006" key="4">
    <source>
        <dbReference type="Google" id="ProtNLM"/>
    </source>
</evidence>
<sequence>YLAVESTHPSSSEATTPVTVQHMRPPKQKKHKTSPVPPAPIVLQLMEMGFQRKNIEFALKSLSGTTGASGVP</sequence>
<evidence type="ECO:0000313" key="2">
    <source>
        <dbReference type="EMBL" id="KAL0191297.1"/>
    </source>
</evidence>
<gene>
    <name evidence="2" type="ORF">M9458_013995</name>
</gene>
<dbReference type="InterPro" id="IPR009060">
    <property type="entry name" value="UBA-like_sf"/>
</dbReference>
<feature type="non-terminal residue" evidence="2">
    <location>
        <position position="72"/>
    </location>
</feature>
<evidence type="ECO:0000256" key="1">
    <source>
        <dbReference type="SAM" id="MobiDB-lite"/>
    </source>
</evidence>
<dbReference type="EMBL" id="JAMKFB020000006">
    <property type="protein sequence ID" value="KAL0191297.1"/>
    <property type="molecule type" value="Genomic_DNA"/>
</dbReference>
<protein>
    <recommendedName>
        <fullName evidence="4">UBA domain-containing protein</fullName>
    </recommendedName>
</protein>
<feature type="compositionally biased region" description="Polar residues" evidence="1">
    <location>
        <begin position="7"/>
        <end position="19"/>
    </location>
</feature>
<organism evidence="2 3">
    <name type="scientific">Cirrhinus mrigala</name>
    <name type="common">Mrigala</name>
    <dbReference type="NCBI Taxonomy" id="683832"/>
    <lineage>
        <taxon>Eukaryota</taxon>
        <taxon>Metazoa</taxon>
        <taxon>Chordata</taxon>
        <taxon>Craniata</taxon>
        <taxon>Vertebrata</taxon>
        <taxon>Euteleostomi</taxon>
        <taxon>Actinopterygii</taxon>
        <taxon>Neopterygii</taxon>
        <taxon>Teleostei</taxon>
        <taxon>Ostariophysi</taxon>
        <taxon>Cypriniformes</taxon>
        <taxon>Cyprinidae</taxon>
        <taxon>Labeoninae</taxon>
        <taxon>Labeonini</taxon>
        <taxon>Cirrhinus</taxon>
    </lineage>
</organism>